<proteinExistence type="predicted"/>
<gene>
    <name evidence="4" type="ORF">SEVIR_6G016300v2</name>
</gene>
<dbReference type="PANTHER" id="PTHR27005:SF264">
    <property type="entry name" value="PROTEIN KINASE DOMAIN-CONTAINING PROTEIN"/>
    <property type="match status" value="1"/>
</dbReference>
<keyword evidence="2" id="KW-0067">ATP-binding</keyword>
<evidence type="ECO:0000313" key="4">
    <source>
        <dbReference type="EMBL" id="TKW08244.1"/>
    </source>
</evidence>
<organism evidence="4 5">
    <name type="scientific">Setaria viridis</name>
    <name type="common">Green bristlegrass</name>
    <name type="synonym">Setaria italica subsp. viridis</name>
    <dbReference type="NCBI Taxonomy" id="4556"/>
    <lineage>
        <taxon>Eukaryota</taxon>
        <taxon>Viridiplantae</taxon>
        <taxon>Streptophyta</taxon>
        <taxon>Embryophyta</taxon>
        <taxon>Tracheophyta</taxon>
        <taxon>Spermatophyta</taxon>
        <taxon>Magnoliopsida</taxon>
        <taxon>Liliopsida</taxon>
        <taxon>Poales</taxon>
        <taxon>Poaceae</taxon>
        <taxon>PACMAD clade</taxon>
        <taxon>Panicoideae</taxon>
        <taxon>Panicodae</taxon>
        <taxon>Paniceae</taxon>
        <taxon>Cenchrinae</taxon>
        <taxon>Setaria</taxon>
    </lineage>
</organism>
<dbReference type="GO" id="GO:0004674">
    <property type="term" value="F:protein serine/threonine kinase activity"/>
    <property type="evidence" value="ECO:0007669"/>
    <property type="project" value="TreeGrafter"/>
</dbReference>
<keyword evidence="5" id="KW-1185">Reference proteome</keyword>
<evidence type="ECO:0000256" key="1">
    <source>
        <dbReference type="ARBA" id="ARBA00022741"/>
    </source>
</evidence>
<name>A0A4U6U2H8_SETVI</name>
<evidence type="ECO:0000313" key="5">
    <source>
        <dbReference type="Proteomes" id="UP000298652"/>
    </source>
</evidence>
<dbReference type="Proteomes" id="UP000298652">
    <property type="component" value="Chromosome 6"/>
</dbReference>
<feature type="compositionally biased region" description="Polar residues" evidence="3">
    <location>
        <begin position="124"/>
        <end position="133"/>
    </location>
</feature>
<evidence type="ECO:0008006" key="6">
    <source>
        <dbReference type="Google" id="ProtNLM"/>
    </source>
</evidence>
<dbReference type="Gramene" id="TKW08244">
    <property type="protein sequence ID" value="TKW08244"/>
    <property type="gene ID" value="SEVIR_6G016300v2"/>
</dbReference>
<dbReference type="GO" id="GO:0007166">
    <property type="term" value="P:cell surface receptor signaling pathway"/>
    <property type="evidence" value="ECO:0007669"/>
    <property type="project" value="InterPro"/>
</dbReference>
<evidence type="ECO:0000256" key="3">
    <source>
        <dbReference type="SAM" id="MobiDB-lite"/>
    </source>
</evidence>
<keyword evidence="1" id="KW-0547">Nucleotide-binding</keyword>
<dbReference type="PANTHER" id="PTHR27005">
    <property type="entry name" value="WALL-ASSOCIATED RECEPTOR KINASE-LIKE 21"/>
    <property type="match status" value="1"/>
</dbReference>
<dbReference type="GO" id="GO:0005524">
    <property type="term" value="F:ATP binding"/>
    <property type="evidence" value="ECO:0007669"/>
    <property type="project" value="UniProtKB-KW"/>
</dbReference>
<evidence type="ECO:0000256" key="2">
    <source>
        <dbReference type="ARBA" id="ARBA00022840"/>
    </source>
</evidence>
<dbReference type="GO" id="GO:0005886">
    <property type="term" value="C:plasma membrane"/>
    <property type="evidence" value="ECO:0007669"/>
    <property type="project" value="TreeGrafter"/>
</dbReference>
<dbReference type="Gene3D" id="1.10.510.10">
    <property type="entry name" value="Transferase(Phosphotransferase) domain 1"/>
    <property type="match status" value="1"/>
</dbReference>
<dbReference type="EMBL" id="CM016557">
    <property type="protein sequence ID" value="TKW08244.1"/>
    <property type="molecule type" value="Genomic_DNA"/>
</dbReference>
<feature type="region of interest" description="Disordered" evidence="3">
    <location>
        <begin position="124"/>
        <end position="196"/>
    </location>
</feature>
<accession>A0A4U6U2H8</accession>
<sequence length="236" mass="25870">MLAPHQIKSSMSQWFKVPVDALETERSLSSNFLSAMKKNNLDAILPSHVKRQENNELIRGLAELAKQCLDMCGSNRPSMKEIADELGRLRKLSLHPWVQVDVEMETRSLLGGASTASFEIEGATSTGYPTQEGESLPMNPGSSYYARSRDTQAGGASDEGKLPSSRPATLPFRRRAGGGPGQWANHAMPRLETPKQPKTYRIYGQRQARGRPQGAYNIMQQCAGAPAPSSTGYFVM</sequence>
<dbReference type="InterPro" id="IPR045274">
    <property type="entry name" value="WAK-like"/>
</dbReference>
<dbReference type="AlphaFoldDB" id="A0A4U6U2H8"/>
<reference evidence="4" key="1">
    <citation type="submission" date="2019-03" db="EMBL/GenBank/DDBJ databases">
        <title>WGS assembly of Setaria viridis.</title>
        <authorList>
            <person name="Huang P."/>
            <person name="Jenkins J."/>
            <person name="Grimwood J."/>
            <person name="Barry K."/>
            <person name="Healey A."/>
            <person name="Mamidi S."/>
            <person name="Sreedasyam A."/>
            <person name="Shu S."/>
            <person name="Feldman M."/>
            <person name="Wu J."/>
            <person name="Yu Y."/>
            <person name="Chen C."/>
            <person name="Johnson J."/>
            <person name="Rokhsar D."/>
            <person name="Baxter I."/>
            <person name="Schmutz J."/>
            <person name="Brutnell T."/>
            <person name="Kellogg E."/>
        </authorList>
    </citation>
    <scope>NUCLEOTIDE SEQUENCE [LARGE SCALE GENOMIC DNA]</scope>
</reference>
<protein>
    <recommendedName>
        <fullName evidence="6">Serine-threonine/tyrosine-protein kinase catalytic domain-containing protein</fullName>
    </recommendedName>
</protein>